<feature type="non-terminal residue" evidence="2">
    <location>
        <position position="388"/>
    </location>
</feature>
<protein>
    <submittedName>
        <fullName evidence="2">Uncharacterized protein</fullName>
    </submittedName>
</protein>
<accession>A0A0C9XWA2</accession>
<proteinExistence type="predicted"/>
<dbReference type="AlphaFoldDB" id="A0A0C9XWA2"/>
<evidence type="ECO:0000313" key="2">
    <source>
        <dbReference type="EMBL" id="KIK16730.1"/>
    </source>
</evidence>
<keyword evidence="3" id="KW-1185">Reference proteome</keyword>
<feature type="compositionally biased region" description="Polar residues" evidence="1">
    <location>
        <begin position="293"/>
        <end position="306"/>
    </location>
</feature>
<organism evidence="2 3">
    <name type="scientific">Pisolithus microcarpus 441</name>
    <dbReference type="NCBI Taxonomy" id="765257"/>
    <lineage>
        <taxon>Eukaryota</taxon>
        <taxon>Fungi</taxon>
        <taxon>Dikarya</taxon>
        <taxon>Basidiomycota</taxon>
        <taxon>Agaricomycotina</taxon>
        <taxon>Agaricomycetes</taxon>
        <taxon>Agaricomycetidae</taxon>
        <taxon>Boletales</taxon>
        <taxon>Sclerodermatineae</taxon>
        <taxon>Pisolithaceae</taxon>
        <taxon>Pisolithus</taxon>
    </lineage>
</organism>
<gene>
    <name evidence="2" type="ORF">PISMIDRAFT_112874</name>
</gene>
<reference evidence="3" key="2">
    <citation type="submission" date="2015-01" db="EMBL/GenBank/DDBJ databases">
        <title>Evolutionary Origins and Diversification of the Mycorrhizal Mutualists.</title>
        <authorList>
            <consortium name="DOE Joint Genome Institute"/>
            <consortium name="Mycorrhizal Genomics Consortium"/>
            <person name="Kohler A."/>
            <person name="Kuo A."/>
            <person name="Nagy L.G."/>
            <person name="Floudas D."/>
            <person name="Copeland A."/>
            <person name="Barry K.W."/>
            <person name="Cichocki N."/>
            <person name="Veneault-Fourrey C."/>
            <person name="LaButti K."/>
            <person name="Lindquist E.A."/>
            <person name="Lipzen A."/>
            <person name="Lundell T."/>
            <person name="Morin E."/>
            <person name="Murat C."/>
            <person name="Riley R."/>
            <person name="Ohm R."/>
            <person name="Sun H."/>
            <person name="Tunlid A."/>
            <person name="Henrissat B."/>
            <person name="Grigoriev I.V."/>
            <person name="Hibbett D.S."/>
            <person name="Martin F."/>
        </authorList>
    </citation>
    <scope>NUCLEOTIDE SEQUENCE [LARGE SCALE GENOMIC DNA]</scope>
    <source>
        <strain evidence="3">441</strain>
    </source>
</reference>
<evidence type="ECO:0000256" key="1">
    <source>
        <dbReference type="SAM" id="MobiDB-lite"/>
    </source>
</evidence>
<dbReference type="EMBL" id="KN833849">
    <property type="protein sequence ID" value="KIK16730.1"/>
    <property type="molecule type" value="Genomic_DNA"/>
</dbReference>
<dbReference type="Proteomes" id="UP000054018">
    <property type="component" value="Unassembled WGS sequence"/>
</dbReference>
<feature type="region of interest" description="Disordered" evidence="1">
    <location>
        <begin position="271"/>
        <end position="306"/>
    </location>
</feature>
<evidence type="ECO:0000313" key="3">
    <source>
        <dbReference type="Proteomes" id="UP000054018"/>
    </source>
</evidence>
<reference evidence="2 3" key="1">
    <citation type="submission" date="2014-04" db="EMBL/GenBank/DDBJ databases">
        <authorList>
            <consortium name="DOE Joint Genome Institute"/>
            <person name="Kuo A."/>
            <person name="Kohler A."/>
            <person name="Costa M.D."/>
            <person name="Nagy L.G."/>
            <person name="Floudas D."/>
            <person name="Copeland A."/>
            <person name="Barry K.W."/>
            <person name="Cichocki N."/>
            <person name="Veneault-Fourrey C."/>
            <person name="LaButti K."/>
            <person name="Lindquist E.A."/>
            <person name="Lipzen A."/>
            <person name="Lundell T."/>
            <person name="Morin E."/>
            <person name="Murat C."/>
            <person name="Sun H."/>
            <person name="Tunlid A."/>
            <person name="Henrissat B."/>
            <person name="Grigoriev I.V."/>
            <person name="Hibbett D.S."/>
            <person name="Martin F."/>
            <person name="Nordberg H.P."/>
            <person name="Cantor M.N."/>
            <person name="Hua S.X."/>
        </authorList>
    </citation>
    <scope>NUCLEOTIDE SEQUENCE [LARGE SCALE GENOMIC DNA]</scope>
    <source>
        <strain evidence="2 3">441</strain>
    </source>
</reference>
<dbReference type="STRING" id="765257.A0A0C9XWA2"/>
<dbReference type="HOGENOM" id="CLU_007279_2_0_1"/>
<feature type="non-terminal residue" evidence="2">
    <location>
        <position position="1"/>
    </location>
</feature>
<sequence>PGMLELHVRTLSTNEVHPEARSPMLRMSVLLPVTSAFMQIVDDIVGIWYFVEPELPHITMWNWKTGKVIVDRSTFCVPLKTRDVSFISSRAFFVTTGQKGGTIEIFTFDVYRPKSNVTHVASLQLPATHPHIRITGFSTHTGPFLARPPSGRPFVAANEERIHVFSVQHVDRNPDTVRRQMRFCAFLKNSTLERYIRKYESRSGAGGEGSAVPLAVPWEEWGRENTRFMARHWNQSEWLRYVHGHRVVLPAPATRNGRAMIHVLDFNVRHAVSQPNPPDDDGATDSPKATVISLDTPTTRTPQPTILQPPRERYAISKHPRLITEPSVEDHPSFFPEPFETALPYRDMWYEPEVEYSGIMVDEERIVCLQVGQSFSNGDMNDIHVFTM</sequence>
<dbReference type="OrthoDB" id="2745718at2759"/>
<name>A0A0C9XWA2_9AGAM</name>